<name>A0A385E0X2_9CAUD</name>
<dbReference type="Proteomes" id="UP000261731">
    <property type="component" value="Segment"/>
</dbReference>
<keyword evidence="2" id="KW-1185">Reference proteome</keyword>
<dbReference type="KEGG" id="vg:70080494"/>
<dbReference type="RefSeq" id="YP_010245981.1">
    <property type="nucleotide sequence ID" value="NC_060131.1"/>
</dbReference>
<reference evidence="1 2" key="1">
    <citation type="submission" date="2018-07" db="EMBL/GenBank/DDBJ databases">
        <authorList>
            <person name="Bragdon E."/>
            <person name="Orellana H."/>
            <person name="Sterchele H."/>
            <person name="Molloy S.D."/>
            <person name="Garlena R.A."/>
            <person name="Russell D.A."/>
            <person name="Pope W.H."/>
            <person name="Jacobs-Sera D."/>
            <person name="Hatfull G.F."/>
        </authorList>
    </citation>
    <scope>NUCLEOTIDE SEQUENCE [LARGE SCALE GENOMIC DNA]</scope>
</reference>
<evidence type="ECO:0000313" key="1">
    <source>
        <dbReference type="EMBL" id="AXQ64485.1"/>
    </source>
</evidence>
<accession>A0A385E0X2</accession>
<proteinExistence type="predicted"/>
<dbReference type="GeneID" id="70080494"/>
<dbReference type="EMBL" id="MH651182">
    <property type="protein sequence ID" value="AXQ64485.1"/>
    <property type="molecule type" value="Genomic_DNA"/>
</dbReference>
<organism evidence="1 2">
    <name type="scientific">Gordonia phage Neville</name>
    <dbReference type="NCBI Taxonomy" id="2301693"/>
    <lineage>
        <taxon>Viruses</taxon>
        <taxon>Duplodnaviria</taxon>
        <taxon>Heunggongvirae</taxon>
        <taxon>Uroviricota</taxon>
        <taxon>Caudoviricetes</taxon>
        <taxon>Deeyouvirinae</taxon>
        <taxon>Nevillevirus</taxon>
        <taxon>Nevillevirus neville</taxon>
    </lineage>
</organism>
<evidence type="ECO:0000313" key="2">
    <source>
        <dbReference type="Proteomes" id="UP000261731"/>
    </source>
</evidence>
<protein>
    <submittedName>
        <fullName evidence="1">Helix-turn-helix DNA binding domain protein</fullName>
    </submittedName>
</protein>
<sequence>MRDDELTRARAELDAATERLRTLTLAAIAGGMTKSRAHELTGVARSTLNRWCADE</sequence>
<gene>
    <name evidence="1" type="primary">132</name>
    <name evidence="1" type="ORF">SEA_NEVILLE_132</name>
</gene>